<dbReference type="Proteomes" id="UP000261174">
    <property type="component" value="Unassembled WGS sequence"/>
</dbReference>
<dbReference type="NCBIfam" id="TIGR04056">
    <property type="entry name" value="OMP_RagA_SusC"/>
    <property type="match status" value="1"/>
</dbReference>
<keyword evidence="14" id="KW-1185">Reference proteome</keyword>
<evidence type="ECO:0000256" key="2">
    <source>
        <dbReference type="ARBA" id="ARBA00022448"/>
    </source>
</evidence>
<dbReference type="InterPro" id="IPR023997">
    <property type="entry name" value="TonB-dep_OMP_SusC/RagA_CS"/>
</dbReference>
<proteinExistence type="inferred from homology"/>
<evidence type="ECO:0000256" key="3">
    <source>
        <dbReference type="ARBA" id="ARBA00022452"/>
    </source>
</evidence>
<evidence type="ECO:0000256" key="4">
    <source>
        <dbReference type="ARBA" id="ARBA00022692"/>
    </source>
</evidence>
<dbReference type="GO" id="GO:0009279">
    <property type="term" value="C:cell outer membrane"/>
    <property type="evidence" value="ECO:0007669"/>
    <property type="project" value="UniProtKB-SubCell"/>
</dbReference>
<evidence type="ECO:0000313" key="13">
    <source>
        <dbReference type="EMBL" id="RFM32281.1"/>
    </source>
</evidence>
<name>A0A3E1NWI0_9BACT</name>
<accession>A0A3E1NWI0</accession>
<protein>
    <submittedName>
        <fullName evidence="13">SusC/RagA family TonB-linked outer membrane protein</fullName>
    </submittedName>
</protein>
<dbReference type="Pfam" id="PF00593">
    <property type="entry name" value="TonB_dep_Rec_b-barrel"/>
    <property type="match status" value="1"/>
</dbReference>
<dbReference type="Gene3D" id="2.60.40.1120">
    <property type="entry name" value="Carboxypeptidase-like, regulatory domain"/>
    <property type="match status" value="1"/>
</dbReference>
<dbReference type="Gene3D" id="2.170.130.10">
    <property type="entry name" value="TonB-dependent receptor, plug domain"/>
    <property type="match status" value="1"/>
</dbReference>
<dbReference type="EMBL" id="QTJV01000010">
    <property type="protein sequence ID" value="RFM32281.1"/>
    <property type="molecule type" value="Genomic_DNA"/>
</dbReference>
<keyword evidence="7 8" id="KW-0998">Cell outer membrane</keyword>
<keyword evidence="6 8" id="KW-0472">Membrane</keyword>
<evidence type="ECO:0000256" key="6">
    <source>
        <dbReference type="ARBA" id="ARBA00023136"/>
    </source>
</evidence>
<reference evidence="13 14" key="1">
    <citation type="submission" date="2018-08" db="EMBL/GenBank/DDBJ databases">
        <title>Chitinophaga sp. K20C18050901, a novel bacterium isolated from forest soil.</title>
        <authorList>
            <person name="Wang C."/>
        </authorList>
    </citation>
    <scope>NUCLEOTIDE SEQUENCE [LARGE SCALE GENOMIC DNA]</scope>
    <source>
        <strain evidence="13 14">K20C18050901</strain>
    </source>
</reference>
<dbReference type="InterPro" id="IPR012910">
    <property type="entry name" value="Plug_dom"/>
</dbReference>
<feature type="transmembrane region" description="Helical" evidence="10">
    <location>
        <begin position="31"/>
        <end position="51"/>
    </location>
</feature>
<dbReference type="InterPro" id="IPR039426">
    <property type="entry name" value="TonB-dep_rcpt-like"/>
</dbReference>
<dbReference type="InterPro" id="IPR037066">
    <property type="entry name" value="Plug_dom_sf"/>
</dbReference>
<evidence type="ECO:0000256" key="9">
    <source>
        <dbReference type="RuleBase" id="RU003357"/>
    </source>
</evidence>
<comment type="similarity">
    <text evidence="8 9">Belongs to the TonB-dependent receptor family.</text>
</comment>
<dbReference type="InterPro" id="IPR000531">
    <property type="entry name" value="Beta-barrel_TonB"/>
</dbReference>
<keyword evidence="2 8" id="KW-0813">Transport</keyword>
<dbReference type="Pfam" id="PF13715">
    <property type="entry name" value="CarbopepD_reg_2"/>
    <property type="match status" value="1"/>
</dbReference>
<evidence type="ECO:0000313" key="14">
    <source>
        <dbReference type="Proteomes" id="UP000261174"/>
    </source>
</evidence>
<keyword evidence="5 9" id="KW-0798">TonB box</keyword>
<dbReference type="Gene3D" id="2.40.170.20">
    <property type="entry name" value="TonB-dependent receptor, beta-barrel domain"/>
    <property type="match status" value="1"/>
</dbReference>
<comment type="caution">
    <text evidence="13">The sequence shown here is derived from an EMBL/GenBank/DDBJ whole genome shotgun (WGS) entry which is preliminary data.</text>
</comment>
<sequence>MQGMQKIAFCDRADRVMPFYRLYGSRLSAKIMLVMKLTIVLMTIAFMGVYANGRSQSVTMSGNNIPLEKTFSTIRTQTGYLVFCDRQLLSEAAPVSVAATNMPLNQFLDQIFKNQSLQYLIREQTIFVSKKVKLPGEPEVITSVPVEGIVHAENGYPLEGATVKVKNGPVSVITNSKGYFDLNANVGDVLVVTFVGFEPQEVKISNSTKLDITMKRQVINVDEVTVSVSTGYQTISKERATGSYGVTTAEDLAKVPAVDILQRLEGKVAGVKVDPNAGTVQIRSTNTYATGSEPLIVIDGFPMVAIGDKQTLTTRGNSLMSNNAILSSINPADIDQITFLKDAVATSVWGAKGANGVIVITTKHGKRGIPTLNFSTTVGMASAPKFSKLHWMSTAEYVDLEKDLVNKGFITDSKQSPYYQPLYTQNPSEVQEWLFKAQRGEVTQAEANAAIDEISKRNNEGQIRKYLLREAISQQYNLSVSGGNEVNSYYIAVNHNRDNPIYKSNNGNNTNLTANLTNKFWNNRVTLTTNIQYQISNLTTNLAAMDALGATTTSLRPYDMLVNSDGSLIKRSILFRPEFSDSLTNIGYLPFTYNAIQELNYSNTRTGTTTARFNSGINVQLTPWLNAAVSGQYQRFNSTISTINTIDSYAGRMLMNTYTTISSTTHRPVYSIPYGGTYYLANQLNSEYALRGQLNFSKAIHTDHHINALAGTEIRQAYTKGDNVTRYGYDADANTFGAVNPTVYNMTMYGYTQQLGNNVSSITEQRNRYLSYFGNVAYNYKSKYDVSGSVRFDDYTLLGIDRSKRAKPFWSVGAKWNAQQEFFLQPYSWLSNLSLRATLGTGGAVPLSGYNKAIVNLGNTDPNTNLPYGTISNPANQGLTWETTRTLNGGLDLGFWNNRLTASIDVYHKWSNGIAVNQPYNSTYGWSYLYFNSGKMQSHGIELALNATWLDKKDFTFNTGFNFAYSNNKVTDSRYDNLAVYNLLGGSAIVNNYPVGGMFVYRSAGLDETGQTQILDKDNKIIKSTEAIPSTFSMADMKYVGVKSAPYFGGLNNSFRYKNFDLQVQIAYYFGGKFIKPSINGYPQYSSFYGTLGRQEDFAHRWRTAGDEAHTIVPGLDNLNYNSFSRYQFSDKLVRSGDNIRLQQISLGYHFPQSMLPKKVIKSLSISGNVRNLGMIWVANKEKYDPQYLNNSSQFYSAPPVTSYLFNINASF</sequence>
<dbReference type="InterPro" id="IPR036942">
    <property type="entry name" value="Beta-barrel_TonB_sf"/>
</dbReference>
<organism evidence="13 14">
    <name type="scientific">Chitinophaga silvisoli</name>
    <dbReference type="NCBI Taxonomy" id="2291814"/>
    <lineage>
        <taxon>Bacteria</taxon>
        <taxon>Pseudomonadati</taxon>
        <taxon>Bacteroidota</taxon>
        <taxon>Chitinophagia</taxon>
        <taxon>Chitinophagales</taxon>
        <taxon>Chitinophagaceae</taxon>
        <taxon>Chitinophaga</taxon>
    </lineage>
</organism>
<evidence type="ECO:0000256" key="10">
    <source>
        <dbReference type="SAM" id="Phobius"/>
    </source>
</evidence>
<dbReference type="SUPFAM" id="SSF49464">
    <property type="entry name" value="Carboxypeptidase regulatory domain-like"/>
    <property type="match status" value="1"/>
</dbReference>
<evidence type="ECO:0000256" key="5">
    <source>
        <dbReference type="ARBA" id="ARBA00023077"/>
    </source>
</evidence>
<evidence type="ECO:0000256" key="7">
    <source>
        <dbReference type="ARBA" id="ARBA00023237"/>
    </source>
</evidence>
<dbReference type="InterPro" id="IPR008969">
    <property type="entry name" value="CarboxyPept-like_regulatory"/>
</dbReference>
<evidence type="ECO:0000259" key="11">
    <source>
        <dbReference type="Pfam" id="PF00593"/>
    </source>
</evidence>
<feature type="domain" description="TonB-dependent receptor-like beta-barrel" evidence="11">
    <location>
        <begin position="601"/>
        <end position="980"/>
    </location>
</feature>
<dbReference type="NCBIfam" id="TIGR04057">
    <property type="entry name" value="SusC_RagA_signa"/>
    <property type="match status" value="1"/>
</dbReference>
<evidence type="ECO:0000259" key="12">
    <source>
        <dbReference type="Pfam" id="PF07715"/>
    </source>
</evidence>
<keyword evidence="3 8" id="KW-1134">Transmembrane beta strand</keyword>
<dbReference type="AlphaFoldDB" id="A0A3E1NWI0"/>
<evidence type="ECO:0000256" key="1">
    <source>
        <dbReference type="ARBA" id="ARBA00004571"/>
    </source>
</evidence>
<feature type="domain" description="TonB-dependent receptor plug" evidence="12">
    <location>
        <begin position="237"/>
        <end position="357"/>
    </location>
</feature>
<dbReference type="PROSITE" id="PS52016">
    <property type="entry name" value="TONB_DEPENDENT_REC_3"/>
    <property type="match status" value="1"/>
</dbReference>
<dbReference type="InterPro" id="IPR023996">
    <property type="entry name" value="TonB-dep_OMP_SusC/RagA"/>
</dbReference>
<keyword evidence="4 8" id="KW-0812">Transmembrane</keyword>
<evidence type="ECO:0000256" key="8">
    <source>
        <dbReference type="PROSITE-ProRule" id="PRU01360"/>
    </source>
</evidence>
<dbReference type="Pfam" id="PF07715">
    <property type="entry name" value="Plug"/>
    <property type="match status" value="1"/>
</dbReference>
<gene>
    <name evidence="13" type="ORF">DXN04_26260</name>
</gene>
<keyword evidence="10" id="KW-1133">Transmembrane helix</keyword>
<dbReference type="SUPFAM" id="SSF56935">
    <property type="entry name" value="Porins"/>
    <property type="match status" value="1"/>
</dbReference>
<comment type="subcellular location">
    <subcellularLocation>
        <location evidence="1 8">Cell outer membrane</location>
        <topology evidence="1 8">Multi-pass membrane protein</topology>
    </subcellularLocation>
</comment>